<evidence type="ECO:0000313" key="1">
    <source>
        <dbReference type="EMBL" id="GJA39636.1"/>
    </source>
</evidence>
<dbReference type="EMBL" id="BPNI01000004">
    <property type="protein sequence ID" value="GJA39636.1"/>
    <property type="molecule type" value="Genomic_DNA"/>
</dbReference>
<dbReference type="Proteomes" id="UP000886939">
    <property type="component" value="Unassembled WGS sequence"/>
</dbReference>
<gene>
    <name evidence="1" type="ORF">KAM343_04320</name>
</gene>
<proteinExistence type="predicted"/>
<protein>
    <submittedName>
        <fullName evidence="1">Uncharacterized protein</fullName>
    </submittedName>
</protein>
<name>A0AAV4YFK1_AERCA</name>
<dbReference type="RefSeq" id="WP_223945565.1">
    <property type="nucleotide sequence ID" value="NZ_BPNI01000004.1"/>
</dbReference>
<dbReference type="Pfam" id="PF19800">
    <property type="entry name" value="DUF6283"/>
    <property type="match status" value="1"/>
</dbReference>
<sequence length="148" mass="16454">MPKLPNVTRPCRDCPFRKDSMKGWLGKERMERILASGSFTCHKKRHLQCAGHMLLKGEESTFVQLAGRLGMELDLSGRELVFDSRRACVEHHTVTLNLDVGLRDASRALGRFSDAADRVADALGSDNQEELSRPAAEALVVMQSRSDS</sequence>
<evidence type="ECO:0000313" key="2">
    <source>
        <dbReference type="Proteomes" id="UP000886939"/>
    </source>
</evidence>
<accession>A0AAV4YFK1</accession>
<organism evidence="1 2">
    <name type="scientific">Aeromonas caviae</name>
    <name type="common">Aeromonas punctata</name>
    <dbReference type="NCBI Taxonomy" id="648"/>
    <lineage>
        <taxon>Bacteria</taxon>
        <taxon>Pseudomonadati</taxon>
        <taxon>Pseudomonadota</taxon>
        <taxon>Gammaproteobacteria</taxon>
        <taxon>Aeromonadales</taxon>
        <taxon>Aeromonadaceae</taxon>
        <taxon>Aeromonas</taxon>
    </lineage>
</organism>
<dbReference type="AlphaFoldDB" id="A0AAV4YFK1"/>
<dbReference type="InterPro" id="IPR046250">
    <property type="entry name" value="DUF6283"/>
</dbReference>
<comment type="caution">
    <text evidence="1">The sequence shown here is derived from an EMBL/GenBank/DDBJ whole genome shotgun (WGS) entry which is preliminary data.</text>
</comment>
<reference evidence="1" key="1">
    <citation type="submission" date="2021-07" db="EMBL/GenBank/DDBJ databases">
        <title>Draft genome sequence of carbapenem-resistant Aeromonas spp. in Japan.</title>
        <authorList>
            <person name="Maehana S."/>
            <person name="Suzuki M."/>
            <person name="Kitasato H."/>
        </authorList>
    </citation>
    <scope>NUCLEOTIDE SEQUENCE</scope>
    <source>
        <strain evidence="1">KAM343</strain>
    </source>
</reference>